<evidence type="ECO:0000313" key="2">
    <source>
        <dbReference type="Proteomes" id="UP000595823"/>
    </source>
</evidence>
<dbReference type="AlphaFoldDB" id="A0A7T6YZJ8"/>
<name>A0A7T6YZJ8_9BACI</name>
<sequence>MRLKKCITTQQLTGDLSGITATVRVINEETGEVVRHLERTYWNVPPFIVGKRIKDAAYELAQDAGFEHVTEFHEKEAIE</sequence>
<keyword evidence="2" id="KW-1185">Reference proteome</keyword>
<protein>
    <submittedName>
        <fullName evidence="1">Uncharacterized protein</fullName>
    </submittedName>
</protein>
<dbReference type="KEGG" id="scia:HUG15_00355"/>
<dbReference type="EMBL" id="CP054705">
    <property type="protein sequence ID" value="QQK74220.1"/>
    <property type="molecule type" value="Genomic_DNA"/>
</dbReference>
<reference evidence="1 2" key="1">
    <citation type="submission" date="2020-06" db="EMBL/GenBank/DDBJ databases">
        <title>Genomic analysis of Salicibibacter sp. NKC5-3.</title>
        <authorList>
            <person name="Oh Y.J."/>
        </authorList>
    </citation>
    <scope>NUCLEOTIDE SEQUENCE [LARGE SCALE GENOMIC DNA]</scope>
    <source>
        <strain evidence="1 2">NKC5-3</strain>
    </source>
</reference>
<organism evidence="1 2">
    <name type="scientific">Salicibibacter cibarius</name>
    <dbReference type="NCBI Taxonomy" id="2743000"/>
    <lineage>
        <taxon>Bacteria</taxon>
        <taxon>Bacillati</taxon>
        <taxon>Bacillota</taxon>
        <taxon>Bacilli</taxon>
        <taxon>Bacillales</taxon>
        <taxon>Bacillaceae</taxon>
        <taxon>Salicibibacter</taxon>
    </lineage>
</organism>
<dbReference type="RefSeq" id="WP_200126228.1">
    <property type="nucleotide sequence ID" value="NZ_CP054705.1"/>
</dbReference>
<evidence type="ECO:0000313" key="1">
    <source>
        <dbReference type="EMBL" id="QQK74220.1"/>
    </source>
</evidence>
<accession>A0A7T6YZJ8</accession>
<dbReference type="Proteomes" id="UP000595823">
    <property type="component" value="Chromosome"/>
</dbReference>
<gene>
    <name evidence="1" type="ORF">HUG15_00355</name>
</gene>
<proteinExistence type="predicted"/>